<keyword evidence="7" id="KW-0175">Coiled coil</keyword>
<evidence type="ECO:0000256" key="4">
    <source>
        <dbReference type="ARBA" id="ARBA00022679"/>
    </source>
</evidence>
<evidence type="ECO:0000256" key="3">
    <source>
        <dbReference type="ARBA" id="ARBA00022553"/>
    </source>
</evidence>
<evidence type="ECO:0000256" key="7">
    <source>
        <dbReference type="SAM" id="Coils"/>
    </source>
</evidence>
<gene>
    <name evidence="10" type="ORF">A3B86_04155</name>
</gene>
<evidence type="ECO:0000256" key="8">
    <source>
        <dbReference type="SAM" id="Phobius"/>
    </source>
</evidence>
<dbReference type="Proteomes" id="UP000176834">
    <property type="component" value="Unassembled WGS sequence"/>
</dbReference>
<dbReference type="AlphaFoldDB" id="A0A1F8EZK0"/>
<dbReference type="Pfam" id="PF16927">
    <property type="entry name" value="HisKA_7TM"/>
    <property type="match status" value="1"/>
</dbReference>
<dbReference type="GO" id="GO:0000155">
    <property type="term" value="F:phosphorelay sensor kinase activity"/>
    <property type="evidence" value="ECO:0007669"/>
    <property type="project" value="InterPro"/>
</dbReference>
<evidence type="ECO:0000256" key="1">
    <source>
        <dbReference type="ARBA" id="ARBA00000085"/>
    </source>
</evidence>
<keyword evidence="4" id="KW-0808">Transferase</keyword>
<protein>
    <recommendedName>
        <fullName evidence="2">histidine kinase</fullName>
        <ecNumber evidence="2">2.7.13.3</ecNumber>
    </recommendedName>
</protein>
<feature type="transmembrane region" description="Helical" evidence="8">
    <location>
        <begin position="112"/>
        <end position="130"/>
    </location>
</feature>
<dbReference type="Pfam" id="PF02518">
    <property type="entry name" value="HATPase_c"/>
    <property type="match status" value="1"/>
</dbReference>
<evidence type="ECO:0000256" key="2">
    <source>
        <dbReference type="ARBA" id="ARBA00012438"/>
    </source>
</evidence>
<dbReference type="InterPro" id="IPR031621">
    <property type="entry name" value="HisKA_7TM"/>
</dbReference>
<dbReference type="InterPro" id="IPR003661">
    <property type="entry name" value="HisK_dim/P_dom"/>
</dbReference>
<dbReference type="SMART" id="SM00387">
    <property type="entry name" value="HATPase_c"/>
    <property type="match status" value="1"/>
</dbReference>
<evidence type="ECO:0000256" key="6">
    <source>
        <dbReference type="ARBA" id="ARBA00023012"/>
    </source>
</evidence>
<dbReference type="Pfam" id="PF00512">
    <property type="entry name" value="HisKA"/>
    <property type="match status" value="1"/>
</dbReference>
<feature type="coiled-coil region" evidence="7">
    <location>
        <begin position="293"/>
        <end position="323"/>
    </location>
</feature>
<dbReference type="InterPro" id="IPR004358">
    <property type="entry name" value="Sig_transdc_His_kin-like_C"/>
</dbReference>
<feature type="transmembrane region" description="Helical" evidence="8">
    <location>
        <begin position="185"/>
        <end position="207"/>
    </location>
</feature>
<feature type="transmembrane region" description="Helical" evidence="8">
    <location>
        <begin position="12"/>
        <end position="33"/>
    </location>
</feature>
<evidence type="ECO:0000256" key="5">
    <source>
        <dbReference type="ARBA" id="ARBA00022777"/>
    </source>
</evidence>
<feature type="transmembrane region" description="Helical" evidence="8">
    <location>
        <begin position="45"/>
        <end position="65"/>
    </location>
</feature>
<dbReference type="SMART" id="SM00388">
    <property type="entry name" value="HisKA"/>
    <property type="match status" value="1"/>
</dbReference>
<dbReference type="PANTHER" id="PTHR43711">
    <property type="entry name" value="TWO-COMPONENT HISTIDINE KINASE"/>
    <property type="match status" value="1"/>
</dbReference>
<dbReference type="Gene3D" id="3.30.565.10">
    <property type="entry name" value="Histidine kinase-like ATPase, C-terminal domain"/>
    <property type="match status" value="1"/>
</dbReference>
<sequence>MLQFDAIKLSLSSIEVIVLVITIIIDLFLAIIVYRSDNKNATNKIFALLSFFTVLWLLVSYIIRISPFSLSQTATLVLGRLGIFFAAPMSALFLLLAHTLPSKSLRMSWGKFWAIIFITVLMMVLNISPYAFTTVKVDGGTIEPQPGLGLIPFAIFSTLFSVAAIYFFISRLRKTIGTEKQQIRLVLVGMLIMLSLIIVTVLVPILISKSALLLPLTPIYTLIFLGLTAYAIVKHHLFKMKVIATEALTVLMWVILFSKIIVAKSFTEGLTDGFIFVATLAFGIILIRSVRQEVEQREKLEILSKQLGEANEKLKELDRLKSQFLSFASHQIKTPLAAIKGFASLICDGSYGECPPKVSETSHKIEEAANRMISLVNEFLDLRKIEEGKMTYTFEKIDGVKMVNDVVEELKPLAQVKKLDLTFESEIESGQINADAQRLRQVFQNLIENAIKYTDSGFVKVNIKSNNGSFIFSVSDSGHGMEKELLSGLFEEFKRAGSSDIKRIEGAGLGLFIAKQIVLGHKGEIWAESDGLNKGSKFFVKIPWV</sequence>
<organism evidence="10 11">
    <name type="scientific">Candidatus Yanofskybacteria bacterium RIFCSPHIGHO2_02_FULL_38_22b</name>
    <dbReference type="NCBI Taxonomy" id="1802673"/>
    <lineage>
        <taxon>Bacteria</taxon>
        <taxon>Candidatus Yanofskyibacteriota</taxon>
    </lineage>
</organism>
<reference evidence="10 11" key="1">
    <citation type="journal article" date="2016" name="Nat. Commun.">
        <title>Thousands of microbial genomes shed light on interconnected biogeochemical processes in an aquifer system.</title>
        <authorList>
            <person name="Anantharaman K."/>
            <person name="Brown C.T."/>
            <person name="Hug L.A."/>
            <person name="Sharon I."/>
            <person name="Castelle C.J."/>
            <person name="Probst A.J."/>
            <person name="Thomas B.C."/>
            <person name="Singh A."/>
            <person name="Wilkins M.J."/>
            <person name="Karaoz U."/>
            <person name="Brodie E.L."/>
            <person name="Williams K.H."/>
            <person name="Hubbard S.S."/>
            <person name="Banfield J.F."/>
        </authorList>
    </citation>
    <scope>NUCLEOTIDE SEQUENCE [LARGE SCALE GENOMIC DNA]</scope>
</reference>
<feature type="transmembrane region" description="Helical" evidence="8">
    <location>
        <begin position="150"/>
        <end position="169"/>
    </location>
</feature>
<comment type="catalytic activity">
    <reaction evidence="1">
        <text>ATP + protein L-histidine = ADP + protein N-phospho-L-histidine.</text>
        <dbReference type="EC" id="2.7.13.3"/>
    </reaction>
</comment>
<dbReference type="PANTHER" id="PTHR43711:SF1">
    <property type="entry name" value="HISTIDINE KINASE 1"/>
    <property type="match status" value="1"/>
</dbReference>
<dbReference type="Gene3D" id="1.10.287.130">
    <property type="match status" value="1"/>
</dbReference>
<accession>A0A1F8EZK0</accession>
<dbReference type="InterPro" id="IPR050736">
    <property type="entry name" value="Sensor_HK_Regulatory"/>
</dbReference>
<keyword evidence="3" id="KW-0597">Phosphoprotein</keyword>
<feature type="transmembrane region" description="Helical" evidence="8">
    <location>
        <begin position="77"/>
        <end position="100"/>
    </location>
</feature>
<dbReference type="PROSITE" id="PS50109">
    <property type="entry name" value="HIS_KIN"/>
    <property type="match status" value="1"/>
</dbReference>
<keyword evidence="6" id="KW-0902">Two-component regulatory system</keyword>
<dbReference type="SUPFAM" id="SSF47384">
    <property type="entry name" value="Homodimeric domain of signal transducing histidine kinase"/>
    <property type="match status" value="1"/>
</dbReference>
<name>A0A1F8EZK0_9BACT</name>
<feature type="transmembrane region" description="Helical" evidence="8">
    <location>
        <begin position="213"/>
        <end position="233"/>
    </location>
</feature>
<feature type="transmembrane region" description="Helical" evidence="8">
    <location>
        <begin position="273"/>
        <end position="290"/>
    </location>
</feature>
<comment type="caution">
    <text evidence="10">The sequence shown here is derived from an EMBL/GenBank/DDBJ whole genome shotgun (WGS) entry which is preliminary data.</text>
</comment>
<dbReference type="InterPro" id="IPR036890">
    <property type="entry name" value="HATPase_C_sf"/>
</dbReference>
<proteinExistence type="predicted"/>
<dbReference type="PRINTS" id="PR00344">
    <property type="entry name" value="BCTRLSENSOR"/>
</dbReference>
<feature type="domain" description="Histidine kinase" evidence="9">
    <location>
        <begin position="327"/>
        <end position="545"/>
    </location>
</feature>
<dbReference type="FunFam" id="3.30.565.10:FF:000006">
    <property type="entry name" value="Sensor histidine kinase WalK"/>
    <property type="match status" value="1"/>
</dbReference>
<keyword evidence="8" id="KW-0812">Transmembrane</keyword>
<dbReference type="EC" id="2.7.13.3" evidence="2"/>
<dbReference type="InterPro" id="IPR003594">
    <property type="entry name" value="HATPase_dom"/>
</dbReference>
<dbReference type="SUPFAM" id="SSF55874">
    <property type="entry name" value="ATPase domain of HSP90 chaperone/DNA topoisomerase II/histidine kinase"/>
    <property type="match status" value="1"/>
</dbReference>
<keyword evidence="8" id="KW-1133">Transmembrane helix</keyword>
<dbReference type="CDD" id="cd00082">
    <property type="entry name" value="HisKA"/>
    <property type="match status" value="1"/>
</dbReference>
<evidence type="ECO:0000259" key="9">
    <source>
        <dbReference type="PROSITE" id="PS50109"/>
    </source>
</evidence>
<feature type="transmembrane region" description="Helical" evidence="8">
    <location>
        <begin position="242"/>
        <end position="261"/>
    </location>
</feature>
<keyword evidence="8" id="KW-0472">Membrane</keyword>
<dbReference type="EMBL" id="MGJN01000020">
    <property type="protein sequence ID" value="OGN06283.1"/>
    <property type="molecule type" value="Genomic_DNA"/>
</dbReference>
<dbReference type="InterPro" id="IPR036097">
    <property type="entry name" value="HisK_dim/P_sf"/>
</dbReference>
<evidence type="ECO:0000313" key="11">
    <source>
        <dbReference type="Proteomes" id="UP000176834"/>
    </source>
</evidence>
<keyword evidence="5" id="KW-0418">Kinase</keyword>
<evidence type="ECO:0000313" key="10">
    <source>
        <dbReference type="EMBL" id="OGN06283.1"/>
    </source>
</evidence>
<dbReference type="InterPro" id="IPR005467">
    <property type="entry name" value="His_kinase_dom"/>
</dbReference>